<accession>A0A146G4M0</accession>
<feature type="domain" description="Peptidase C39-like" evidence="2">
    <location>
        <begin position="350"/>
        <end position="419"/>
    </location>
</feature>
<comment type="caution">
    <text evidence="3">The sequence shown here is derived from an EMBL/GenBank/DDBJ whole genome shotgun (WGS) entry which is preliminary data.</text>
</comment>
<keyword evidence="4" id="KW-1185">Reference proteome</keyword>
<dbReference type="AlphaFoldDB" id="A0A146G4M0"/>
<dbReference type="Proteomes" id="UP000076023">
    <property type="component" value="Unassembled WGS sequence"/>
</dbReference>
<dbReference type="Pfam" id="PF13529">
    <property type="entry name" value="Peptidase_C39_2"/>
    <property type="match status" value="1"/>
</dbReference>
<dbReference type="OrthoDB" id="9814098at2"/>
<evidence type="ECO:0000313" key="3">
    <source>
        <dbReference type="EMBL" id="GAT31974.1"/>
    </source>
</evidence>
<dbReference type="Gene3D" id="3.90.70.10">
    <property type="entry name" value="Cysteine proteinases"/>
    <property type="match status" value="1"/>
</dbReference>
<dbReference type="InParanoid" id="A0A146G4M0"/>
<protein>
    <submittedName>
        <fullName evidence="3">Peptidase_C39 like family protein</fullName>
    </submittedName>
</protein>
<dbReference type="EMBL" id="BDCO01000002">
    <property type="protein sequence ID" value="GAT31974.1"/>
    <property type="molecule type" value="Genomic_DNA"/>
</dbReference>
<keyword evidence="1" id="KW-0732">Signal</keyword>
<reference evidence="4" key="1">
    <citation type="journal article" date="2017" name="Genome Announc.">
        <title>Draft Genome Sequence of Terrimicrobium sacchariphilum NM-5T, a Facultative Anaerobic Soil Bacterium of the Class Spartobacteria.</title>
        <authorList>
            <person name="Qiu Y.L."/>
            <person name="Tourlousse D.M."/>
            <person name="Matsuura N."/>
            <person name="Ohashi A."/>
            <person name="Sekiguchi Y."/>
        </authorList>
    </citation>
    <scope>NUCLEOTIDE SEQUENCE [LARGE SCALE GENOMIC DNA]</scope>
    <source>
        <strain evidence="4">NM-5</strain>
    </source>
</reference>
<feature type="signal peptide" evidence="1">
    <location>
        <begin position="1"/>
        <end position="18"/>
    </location>
</feature>
<gene>
    <name evidence="3" type="ORF">TSACC_2371</name>
</gene>
<evidence type="ECO:0000259" key="2">
    <source>
        <dbReference type="Pfam" id="PF13529"/>
    </source>
</evidence>
<proteinExistence type="predicted"/>
<dbReference type="RefSeq" id="WP_075077838.1">
    <property type="nucleotide sequence ID" value="NZ_BDCO01000002.1"/>
</dbReference>
<feature type="chain" id="PRO_5007524642" evidence="1">
    <location>
        <begin position="19"/>
        <end position="448"/>
    </location>
</feature>
<sequence>MKALLFAFLAACVSPALAQETPASQQTLPTAPAPGTNFQDLIVPPGPWGRTSEELLPYLQTLRFEWTSADKNEARSTSPGLTVGSQSVSETLIRLKEGKVASLILLYYSRGNSGDINKRVFEDKLKAISDDLSAITKVQPVERGRIAGSAVRTDGLVWNTPETQYTLEWSGGKDMATGMYRAEFIRLTVLPAVKEQRAIGAATPSSYANRDAVKKFVGKDKVERLPDSTVRITGIPMVDQGEKGYCVVATTERVMRYYGAEVNQDELAQIANSDAKEGTSVSAMVNSLRKLTSRLGVKIKAIYSWDINEILDILKDYNRAAKKDKVDELRIEGNVIDVQELLSKADPKVYREVRLKKTTDFGRFQREIARSVDEGIPLLWSVNLGLVPEKNIPQYAGGHMRLIIGYDPKKNEILYSDSWGYGHEEKRMSFEDAWTITSGLYRMEPVGT</sequence>
<evidence type="ECO:0000256" key="1">
    <source>
        <dbReference type="SAM" id="SignalP"/>
    </source>
</evidence>
<evidence type="ECO:0000313" key="4">
    <source>
        <dbReference type="Proteomes" id="UP000076023"/>
    </source>
</evidence>
<name>A0A146G4M0_TERSA</name>
<dbReference type="STRING" id="690879.TSACC_2371"/>
<dbReference type="InterPro" id="IPR039564">
    <property type="entry name" value="Peptidase_C39-like"/>
</dbReference>
<organism evidence="3 4">
    <name type="scientific">Terrimicrobium sacchariphilum</name>
    <dbReference type="NCBI Taxonomy" id="690879"/>
    <lineage>
        <taxon>Bacteria</taxon>
        <taxon>Pseudomonadati</taxon>
        <taxon>Verrucomicrobiota</taxon>
        <taxon>Terrimicrobiia</taxon>
        <taxon>Terrimicrobiales</taxon>
        <taxon>Terrimicrobiaceae</taxon>
        <taxon>Terrimicrobium</taxon>
    </lineage>
</organism>